<dbReference type="GO" id="GO:0016051">
    <property type="term" value="P:carbohydrate biosynthetic process"/>
    <property type="evidence" value="ECO:0007669"/>
    <property type="project" value="InterPro"/>
</dbReference>
<evidence type="ECO:0000259" key="1">
    <source>
        <dbReference type="Pfam" id="PF03102"/>
    </source>
</evidence>
<dbReference type="SUPFAM" id="SSF51569">
    <property type="entry name" value="Aldolase"/>
    <property type="match status" value="1"/>
</dbReference>
<dbReference type="PANTHER" id="PTHR42966:SF1">
    <property type="entry name" value="SIALIC ACID SYNTHASE"/>
    <property type="match status" value="1"/>
</dbReference>
<dbReference type="EMBL" id="UINC01222177">
    <property type="protein sequence ID" value="SVE50845.1"/>
    <property type="molecule type" value="Genomic_DNA"/>
</dbReference>
<feature type="domain" description="PseI/NeuA/B-like" evidence="1">
    <location>
        <begin position="24"/>
        <end position="89"/>
    </location>
</feature>
<reference evidence="2" key="1">
    <citation type="submission" date="2018-05" db="EMBL/GenBank/DDBJ databases">
        <authorList>
            <person name="Lanie J.A."/>
            <person name="Ng W.-L."/>
            <person name="Kazmierczak K.M."/>
            <person name="Andrzejewski T.M."/>
            <person name="Davidsen T.M."/>
            <person name="Wayne K.J."/>
            <person name="Tettelin H."/>
            <person name="Glass J.I."/>
            <person name="Rusch D."/>
            <person name="Podicherti R."/>
            <person name="Tsui H.-C.T."/>
            <person name="Winkler M.E."/>
        </authorList>
    </citation>
    <scope>NUCLEOTIDE SEQUENCE</scope>
</reference>
<feature type="non-terminal residue" evidence="2">
    <location>
        <position position="92"/>
    </location>
</feature>
<dbReference type="PANTHER" id="PTHR42966">
    <property type="entry name" value="N-ACETYLNEURAMINATE SYNTHASE"/>
    <property type="match status" value="1"/>
</dbReference>
<accession>A0A383E372</accession>
<dbReference type="GO" id="GO:0047444">
    <property type="term" value="F:N-acylneuraminate-9-phosphate synthase activity"/>
    <property type="evidence" value="ECO:0007669"/>
    <property type="project" value="TreeGrafter"/>
</dbReference>
<dbReference type="InterPro" id="IPR051690">
    <property type="entry name" value="PseI-like"/>
</dbReference>
<dbReference type="InterPro" id="IPR013785">
    <property type="entry name" value="Aldolase_TIM"/>
</dbReference>
<dbReference type="Pfam" id="PF03102">
    <property type="entry name" value="NeuB"/>
    <property type="match status" value="1"/>
</dbReference>
<proteinExistence type="predicted"/>
<protein>
    <recommendedName>
        <fullName evidence="1">PseI/NeuA/B-like domain-containing protein</fullName>
    </recommendedName>
</protein>
<sequence>MKQVIIIAEAGVNHNGDMALAKKLIRSAKLIKADYIKFQSFITEENISSLAPKAGYQTETTESGESQFDMLKRLELNLQETIKLKEYSDHII</sequence>
<evidence type="ECO:0000313" key="2">
    <source>
        <dbReference type="EMBL" id="SVE50845.1"/>
    </source>
</evidence>
<dbReference type="Gene3D" id="3.20.20.70">
    <property type="entry name" value="Aldolase class I"/>
    <property type="match status" value="1"/>
</dbReference>
<dbReference type="AlphaFoldDB" id="A0A383E372"/>
<name>A0A383E372_9ZZZZ</name>
<organism evidence="2">
    <name type="scientific">marine metagenome</name>
    <dbReference type="NCBI Taxonomy" id="408172"/>
    <lineage>
        <taxon>unclassified sequences</taxon>
        <taxon>metagenomes</taxon>
        <taxon>ecological metagenomes</taxon>
    </lineage>
</organism>
<dbReference type="InterPro" id="IPR013132">
    <property type="entry name" value="PseI/NeuA/B-like_N"/>
</dbReference>
<gene>
    <name evidence="2" type="ORF">METZ01_LOCUS503699</name>
</gene>